<dbReference type="AlphaFoldDB" id="A0A2S6I5A7"/>
<dbReference type="GO" id="GO:0009279">
    <property type="term" value="C:cell outer membrane"/>
    <property type="evidence" value="ECO:0007669"/>
    <property type="project" value="UniProtKB-SubCell"/>
</dbReference>
<keyword evidence="3" id="KW-1134">Transmembrane beta strand</keyword>
<evidence type="ECO:0000256" key="5">
    <source>
        <dbReference type="ARBA" id="ARBA00023136"/>
    </source>
</evidence>
<dbReference type="EMBL" id="PTJC01000006">
    <property type="protein sequence ID" value="PPK86271.1"/>
    <property type="molecule type" value="Genomic_DNA"/>
</dbReference>
<accession>A0A2S6I5A7</accession>
<comment type="subcellular location">
    <subcellularLocation>
        <location evidence="1">Cell outer membrane</location>
        <topology evidence="1">Multi-pass membrane protein</topology>
    </subcellularLocation>
</comment>
<evidence type="ECO:0000256" key="2">
    <source>
        <dbReference type="ARBA" id="ARBA00022448"/>
    </source>
</evidence>
<dbReference type="PANTHER" id="PTHR30069:SF46">
    <property type="entry name" value="OAR PROTEIN"/>
    <property type="match status" value="1"/>
</dbReference>
<keyword evidence="2" id="KW-0813">Transport</keyword>
<feature type="domain" description="TonB-dependent transporter Oar-like beta-barrel" evidence="8">
    <location>
        <begin position="232"/>
        <end position="295"/>
    </location>
</feature>
<dbReference type="Proteomes" id="UP000237662">
    <property type="component" value="Unassembled WGS sequence"/>
</dbReference>
<evidence type="ECO:0000313" key="9">
    <source>
        <dbReference type="EMBL" id="PPK86271.1"/>
    </source>
</evidence>
<keyword evidence="7" id="KW-0732">Signal</keyword>
<dbReference type="GO" id="GO:0015344">
    <property type="term" value="F:siderophore uptake transmembrane transporter activity"/>
    <property type="evidence" value="ECO:0007669"/>
    <property type="project" value="TreeGrafter"/>
</dbReference>
<sequence length="1087" mass="120789">MKVRLAYFMIFLLIGAGLQAQITNSSITGHVTDASGEDLIGATIVAIHTPSGSQYGTVTNESGYYTIPGMRVGGPYAVTATYVGFEELSKTGIELKLGAQSVIDFELSDGSVVLENVTVTADRDAQFTDEKTGSSLNVSTEQINALPTVNRSLNDFTRLTPQSNGTSFAGTSSRFNNYTIDGNIYNNNFGLGSGQFAGGSPISIDAIEAVSVNLAPYDVRYSGFTGAAVNAVTKSGTNDFRGSAYYLLRNDQTQGTRAGDITVDPGNSKNEIFGATFGGPIIKNKLFFFGSYEKETEAVPSFLKRAARDGEQPDGLIISRVPLSEANFVRDRIQELYGYDTGAPDGYQFASEQERINVRLDYNISNRHKLTARFNDYTAFTDVPTNGNSVRYISTRFRNTDRTGIENINFRNNNYTNDRRVTSYVAELNSIFTDNLSNQFNIGFTRVVDPRRGIPGGQNFPMIEVLEPDASGNPLYYMTLGNELFTVGNLLENNVFNVTNNVTFYKEAHTITAGINFEYMSFLNAFNPVFNGFYRYDTYDNFVSAVIDQDPNVFPIAFAKGYALDGSTTPPVDETKFGQLGVYIQDEYQVTDRVKVTGGLRIDLPFYPIDIPNNELLDNLDKEFTNLDGETFTPDVSTFPKVNPLFSPRLGVNYDVTGDRTTVIRGGTGLFSGRIPFVWLSNQVNGSGVIRGGIGYEGDEVIEQGITFDPDVTAYNPENPEATLSNELNLTDRNFKLPQVWRTNLGIDQTLPLGIKATVELMYNRDVYTPIAYNPVVRDPDAFLEGPDNRGIWTEQPGLSGYSNDEDFRNVFLLTNAERKADYYSFTGQLSKEFDNGFYAMAAYTHSRSRDLDAAGGSQAVSLWPATVRYDRNDPELSYAAFDIPNRVVGNLNYQTGNTTFGIFYDGANSFRYSYTYSGDFGDNSNRLIYVPTDASELNFEAVTVDGVEYTESMQQDILDAYIDQDDYLSEQRGQIAERNGALAPWVNRFDVRILQNVKFTEGDRNFLQFTIDILNFGNLLNSEWGIPQVPFQQNLLNYRGVNDAGEPVYRLNTIPGTTEFPTETFRYTSSVLGNAWQMQLGVKYIF</sequence>
<evidence type="ECO:0000256" key="6">
    <source>
        <dbReference type="ARBA" id="ARBA00023237"/>
    </source>
</evidence>
<keyword evidence="6" id="KW-0998">Cell outer membrane</keyword>
<gene>
    <name evidence="9" type="ORF">CLV84_3194</name>
</gene>
<comment type="caution">
    <text evidence="9">The sequence shown here is derived from an EMBL/GenBank/DDBJ whole genome shotgun (WGS) entry which is preliminary data.</text>
</comment>
<protein>
    <submittedName>
        <fullName evidence="9">Carboxypeptidase family protein</fullName>
    </submittedName>
</protein>
<keyword evidence="9" id="KW-0378">Hydrolase</keyword>
<evidence type="ECO:0000256" key="1">
    <source>
        <dbReference type="ARBA" id="ARBA00004571"/>
    </source>
</evidence>
<keyword evidence="4" id="KW-0812">Transmembrane</keyword>
<dbReference type="InterPro" id="IPR036942">
    <property type="entry name" value="Beta-barrel_TonB_sf"/>
</dbReference>
<dbReference type="GO" id="GO:0004180">
    <property type="term" value="F:carboxypeptidase activity"/>
    <property type="evidence" value="ECO:0007669"/>
    <property type="project" value="UniProtKB-KW"/>
</dbReference>
<keyword evidence="9" id="KW-0121">Carboxypeptidase</keyword>
<reference evidence="9 10" key="1">
    <citation type="submission" date="2018-02" db="EMBL/GenBank/DDBJ databases">
        <title>Genomic Encyclopedia of Archaeal and Bacterial Type Strains, Phase II (KMG-II): from individual species to whole genera.</title>
        <authorList>
            <person name="Goeker M."/>
        </authorList>
    </citation>
    <scope>NUCLEOTIDE SEQUENCE [LARGE SCALE GENOMIC DNA]</scope>
    <source>
        <strain evidence="9 10">DSM 29526</strain>
    </source>
</reference>
<dbReference type="Pfam" id="PF13620">
    <property type="entry name" value="CarboxypepD_reg"/>
    <property type="match status" value="1"/>
</dbReference>
<organism evidence="9 10">
    <name type="scientific">Neolewinella xylanilytica</name>
    <dbReference type="NCBI Taxonomy" id="1514080"/>
    <lineage>
        <taxon>Bacteria</taxon>
        <taxon>Pseudomonadati</taxon>
        <taxon>Bacteroidota</taxon>
        <taxon>Saprospiria</taxon>
        <taxon>Saprospirales</taxon>
        <taxon>Lewinellaceae</taxon>
        <taxon>Neolewinella</taxon>
    </lineage>
</organism>
<evidence type="ECO:0000256" key="4">
    <source>
        <dbReference type="ARBA" id="ARBA00022692"/>
    </source>
</evidence>
<evidence type="ECO:0000256" key="3">
    <source>
        <dbReference type="ARBA" id="ARBA00022452"/>
    </source>
</evidence>
<dbReference type="Pfam" id="PF25183">
    <property type="entry name" value="OMP_b-brl_4"/>
    <property type="match status" value="2"/>
</dbReference>
<keyword evidence="9" id="KW-0645">Protease</keyword>
<dbReference type="Gene3D" id="2.40.170.20">
    <property type="entry name" value="TonB-dependent receptor, beta-barrel domain"/>
    <property type="match status" value="1"/>
</dbReference>
<dbReference type="GO" id="GO:0044718">
    <property type="term" value="P:siderophore transmembrane transport"/>
    <property type="evidence" value="ECO:0007669"/>
    <property type="project" value="TreeGrafter"/>
</dbReference>
<dbReference type="OrthoDB" id="9768147at2"/>
<keyword evidence="5" id="KW-0472">Membrane</keyword>
<dbReference type="InterPro" id="IPR057601">
    <property type="entry name" value="Oar-like_b-barrel"/>
</dbReference>
<feature type="signal peptide" evidence="7">
    <location>
        <begin position="1"/>
        <end position="20"/>
    </location>
</feature>
<evidence type="ECO:0000256" key="7">
    <source>
        <dbReference type="SAM" id="SignalP"/>
    </source>
</evidence>
<evidence type="ECO:0000313" key="10">
    <source>
        <dbReference type="Proteomes" id="UP000237662"/>
    </source>
</evidence>
<dbReference type="PANTHER" id="PTHR30069">
    <property type="entry name" value="TONB-DEPENDENT OUTER MEMBRANE RECEPTOR"/>
    <property type="match status" value="1"/>
</dbReference>
<keyword evidence="10" id="KW-1185">Reference proteome</keyword>
<dbReference type="SUPFAM" id="SSF49464">
    <property type="entry name" value="Carboxypeptidase regulatory domain-like"/>
    <property type="match status" value="1"/>
</dbReference>
<dbReference type="Gene3D" id="2.60.40.1120">
    <property type="entry name" value="Carboxypeptidase-like, regulatory domain"/>
    <property type="match status" value="1"/>
</dbReference>
<name>A0A2S6I5A7_9BACT</name>
<feature type="chain" id="PRO_5015676962" evidence="7">
    <location>
        <begin position="21"/>
        <end position="1087"/>
    </location>
</feature>
<proteinExistence type="predicted"/>
<dbReference type="SUPFAM" id="SSF56935">
    <property type="entry name" value="Porins"/>
    <property type="match status" value="1"/>
</dbReference>
<feature type="domain" description="TonB-dependent transporter Oar-like beta-barrel" evidence="8">
    <location>
        <begin position="352"/>
        <end position="1022"/>
    </location>
</feature>
<dbReference type="InterPro" id="IPR008969">
    <property type="entry name" value="CarboxyPept-like_regulatory"/>
</dbReference>
<evidence type="ECO:0000259" key="8">
    <source>
        <dbReference type="Pfam" id="PF25183"/>
    </source>
</evidence>
<dbReference type="InterPro" id="IPR039426">
    <property type="entry name" value="TonB-dep_rcpt-like"/>
</dbReference>